<dbReference type="Proteomes" id="UP000265520">
    <property type="component" value="Unassembled WGS sequence"/>
</dbReference>
<dbReference type="PANTHER" id="PTHR46148:SF52">
    <property type="entry name" value="OS04G0603800 PROTEIN"/>
    <property type="match status" value="1"/>
</dbReference>
<reference evidence="2 3" key="1">
    <citation type="journal article" date="2018" name="Front. Plant Sci.">
        <title>Red Clover (Trifolium pratense) and Zigzag Clover (T. medium) - A Picture of Genomic Similarities and Differences.</title>
        <authorList>
            <person name="Dluhosova J."/>
            <person name="Istvanek J."/>
            <person name="Nedelnik J."/>
            <person name="Repkova J."/>
        </authorList>
    </citation>
    <scope>NUCLEOTIDE SEQUENCE [LARGE SCALE GENOMIC DNA]</scope>
    <source>
        <strain evidence="3">cv. 10/8</strain>
        <tissue evidence="2">Leaf</tissue>
    </source>
</reference>
<dbReference type="InterPro" id="IPR056924">
    <property type="entry name" value="SH3_Tf2-1"/>
</dbReference>
<feature type="domain" description="Tf2-1-like SH3-like" evidence="1">
    <location>
        <begin position="2"/>
        <end position="40"/>
    </location>
</feature>
<evidence type="ECO:0000313" key="2">
    <source>
        <dbReference type="EMBL" id="MCI37053.1"/>
    </source>
</evidence>
<dbReference type="Pfam" id="PF24626">
    <property type="entry name" value="SH3_Tf2-1"/>
    <property type="match status" value="1"/>
</dbReference>
<dbReference type="EMBL" id="LXQA010240255">
    <property type="protein sequence ID" value="MCI37053.1"/>
    <property type="molecule type" value="Genomic_DNA"/>
</dbReference>
<comment type="caution">
    <text evidence="2">The sequence shown here is derived from an EMBL/GenBank/DDBJ whole genome shotgun (WGS) entry which is preliminary data.</text>
</comment>
<organism evidence="2 3">
    <name type="scientific">Trifolium medium</name>
    <dbReference type="NCBI Taxonomy" id="97028"/>
    <lineage>
        <taxon>Eukaryota</taxon>
        <taxon>Viridiplantae</taxon>
        <taxon>Streptophyta</taxon>
        <taxon>Embryophyta</taxon>
        <taxon>Tracheophyta</taxon>
        <taxon>Spermatophyta</taxon>
        <taxon>Magnoliopsida</taxon>
        <taxon>eudicotyledons</taxon>
        <taxon>Gunneridae</taxon>
        <taxon>Pentapetalae</taxon>
        <taxon>rosids</taxon>
        <taxon>fabids</taxon>
        <taxon>Fabales</taxon>
        <taxon>Fabaceae</taxon>
        <taxon>Papilionoideae</taxon>
        <taxon>50 kb inversion clade</taxon>
        <taxon>NPAAA clade</taxon>
        <taxon>Hologalegina</taxon>
        <taxon>IRL clade</taxon>
        <taxon>Trifolieae</taxon>
        <taxon>Trifolium</taxon>
    </lineage>
</organism>
<accession>A0A392RKB3</accession>
<protein>
    <recommendedName>
        <fullName evidence="1">Tf2-1-like SH3-like domain-containing protein</fullName>
    </recommendedName>
</protein>
<feature type="non-terminal residue" evidence="2">
    <location>
        <position position="75"/>
    </location>
</feature>
<evidence type="ECO:0000313" key="3">
    <source>
        <dbReference type="Proteomes" id="UP000265520"/>
    </source>
</evidence>
<dbReference type="AlphaFoldDB" id="A0A392RKB3"/>
<proteinExistence type="predicted"/>
<evidence type="ECO:0000259" key="1">
    <source>
        <dbReference type="Pfam" id="PF24626"/>
    </source>
</evidence>
<keyword evidence="3" id="KW-1185">Reference proteome</keyword>
<sequence>MRYFGPFKIIAKIGTVAYKLELPETAKIHPVFHIAQLKEFKGSNDEPYLPLPLTTADIGPTFTPNKVLDSRMLIK</sequence>
<name>A0A392RKB3_9FABA</name>
<dbReference type="PANTHER" id="PTHR46148">
    <property type="entry name" value="CHROMO DOMAIN-CONTAINING PROTEIN"/>
    <property type="match status" value="1"/>
</dbReference>